<dbReference type="GO" id="GO:0048038">
    <property type="term" value="F:quinone binding"/>
    <property type="evidence" value="ECO:0007669"/>
    <property type="project" value="UniProtKB-KW"/>
</dbReference>
<keyword evidence="5 8" id="KW-1278">Translocase</keyword>
<dbReference type="OrthoDB" id="510798at2"/>
<dbReference type="AlphaFoldDB" id="A0A5B8NPN3"/>
<dbReference type="Proteomes" id="UP000318453">
    <property type="component" value="Chromosome"/>
</dbReference>
<protein>
    <recommendedName>
        <fullName evidence="8">NAD(P)H-quinone oxidoreductase subunit N</fullName>
        <ecNumber evidence="8">7.1.1.-</ecNumber>
    </recommendedName>
    <alternativeName>
        <fullName evidence="8">NAD(P)H dehydrogenase I subunit N</fullName>
        <shortName evidence="8">NDH-1 subunit N</shortName>
        <shortName evidence="8">NDH-N</shortName>
    </alternativeName>
</protein>
<comment type="subunit">
    <text evidence="8">NDH-1 can be composed of about 15 different subunits; different subcomplexes with different compositions have been identified which probably have different functions.</text>
</comment>
<gene>
    <name evidence="8" type="primary">ndhN</name>
    <name evidence="9" type="ORF">FRE64_09205</name>
</gene>
<comment type="similarity">
    <text evidence="8">Belongs to the complex I NdhN subunit family.</text>
</comment>
<keyword evidence="4 8" id="KW-0618">Plastoquinone</keyword>
<comment type="subcellular location">
    <subcellularLocation>
        <location evidence="8">Cellular thylakoid membrane</location>
        <topology evidence="8">Peripheral membrane protein</topology>
        <orientation evidence="8">Cytoplasmic side</orientation>
    </subcellularLocation>
</comment>
<keyword evidence="1 8" id="KW-0813">Transport</keyword>
<sequence length="158" mass="17407">MPLLTTGNKFIRDLEQSGAVAVYAPLEGGFEGRYQRRLRAKGYVTYHLSAKGLGDPASYLKGIHGVRHPHLGKKNIGQNAAVGDVYFLPPLVDSQLAILPENKKGLVIWLIEGFVLSNQELAYLAKFNEIEPRVRIVVELGGDHAFRWTPLSSVLEAA</sequence>
<evidence type="ECO:0000313" key="10">
    <source>
        <dbReference type="Proteomes" id="UP000318453"/>
    </source>
</evidence>
<dbReference type="RefSeq" id="WP_146295782.1">
    <property type="nucleotide sequence ID" value="NZ_CP042326.1"/>
</dbReference>
<evidence type="ECO:0000256" key="2">
    <source>
        <dbReference type="ARBA" id="ARBA00022719"/>
    </source>
</evidence>
<keyword evidence="8" id="KW-0793">Thylakoid</keyword>
<evidence type="ECO:0000256" key="4">
    <source>
        <dbReference type="ARBA" id="ARBA00022957"/>
    </source>
</evidence>
<organism evidence="9 10">
    <name type="scientific">Euhalothece natronophila Z-M001</name>
    <dbReference type="NCBI Taxonomy" id="522448"/>
    <lineage>
        <taxon>Bacteria</taxon>
        <taxon>Bacillati</taxon>
        <taxon>Cyanobacteriota</taxon>
        <taxon>Cyanophyceae</taxon>
        <taxon>Oscillatoriophycideae</taxon>
        <taxon>Chroococcales</taxon>
        <taxon>Halothecacae</taxon>
        <taxon>Halothece cluster</taxon>
        <taxon>Euhalothece</taxon>
    </lineage>
</organism>
<keyword evidence="10" id="KW-1185">Reference proteome</keyword>
<keyword evidence="2 8" id="KW-0874">Quinone</keyword>
<dbReference type="GO" id="GO:0016655">
    <property type="term" value="F:oxidoreductase activity, acting on NAD(P)H, quinone or similar compound as acceptor"/>
    <property type="evidence" value="ECO:0007669"/>
    <property type="project" value="UniProtKB-UniRule"/>
</dbReference>
<evidence type="ECO:0000256" key="8">
    <source>
        <dbReference type="HAMAP-Rule" id="MF_01353"/>
    </source>
</evidence>
<keyword evidence="7 8" id="KW-0472">Membrane</keyword>
<dbReference type="InterPro" id="IPR020874">
    <property type="entry name" value="NAD(P)H-quinone_OxRdtase_su_N"/>
</dbReference>
<dbReference type="EMBL" id="CP042326">
    <property type="protein sequence ID" value="QDZ40105.1"/>
    <property type="molecule type" value="Genomic_DNA"/>
</dbReference>
<evidence type="ECO:0000256" key="3">
    <source>
        <dbReference type="ARBA" id="ARBA00022857"/>
    </source>
</evidence>
<keyword evidence="6 8" id="KW-0520">NAD</keyword>
<comment type="catalytic activity">
    <reaction evidence="8">
        <text>a plastoquinone + NADH + (n+1) H(+)(in) = a plastoquinol + NAD(+) + n H(+)(out)</text>
        <dbReference type="Rhea" id="RHEA:42608"/>
        <dbReference type="Rhea" id="RHEA-COMP:9561"/>
        <dbReference type="Rhea" id="RHEA-COMP:9562"/>
        <dbReference type="ChEBI" id="CHEBI:15378"/>
        <dbReference type="ChEBI" id="CHEBI:17757"/>
        <dbReference type="ChEBI" id="CHEBI:57540"/>
        <dbReference type="ChEBI" id="CHEBI:57945"/>
        <dbReference type="ChEBI" id="CHEBI:62192"/>
    </reaction>
</comment>
<evidence type="ECO:0000256" key="5">
    <source>
        <dbReference type="ARBA" id="ARBA00022967"/>
    </source>
</evidence>
<evidence type="ECO:0000256" key="7">
    <source>
        <dbReference type="ARBA" id="ARBA00023136"/>
    </source>
</evidence>
<dbReference type="PANTHER" id="PTHR35515:SF1">
    <property type="entry name" value="NAD(P)H-QUINONE OXIDOREDUCTASE SUBUNIT N, CHLOROPLASTIC"/>
    <property type="match status" value="1"/>
</dbReference>
<evidence type="ECO:0000256" key="1">
    <source>
        <dbReference type="ARBA" id="ARBA00022448"/>
    </source>
</evidence>
<dbReference type="PANTHER" id="PTHR35515">
    <property type="entry name" value="NAD(P)H-QUINONE OXIDOREDUCTASE SUBUNIT N, CHLOROPLASTIC"/>
    <property type="match status" value="1"/>
</dbReference>
<comment type="catalytic activity">
    <reaction evidence="8">
        <text>a plastoquinone + NADPH + (n+1) H(+)(in) = a plastoquinol + NADP(+) + n H(+)(out)</text>
        <dbReference type="Rhea" id="RHEA:42612"/>
        <dbReference type="Rhea" id="RHEA-COMP:9561"/>
        <dbReference type="Rhea" id="RHEA-COMP:9562"/>
        <dbReference type="ChEBI" id="CHEBI:15378"/>
        <dbReference type="ChEBI" id="CHEBI:17757"/>
        <dbReference type="ChEBI" id="CHEBI:57783"/>
        <dbReference type="ChEBI" id="CHEBI:58349"/>
        <dbReference type="ChEBI" id="CHEBI:62192"/>
    </reaction>
</comment>
<dbReference type="EC" id="7.1.1.-" evidence="8"/>
<evidence type="ECO:0000256" key="6">
    <source>
        <dbReference type="ARBA" id="ARBA00023027"/>
    </source>
</evidence>
<reference evidence="9" key="1">
    <citation type="submission" date="2019-08" db="EMBL/GenBank/DDBJ databases">
        <title>Carotenoids and Carotenoid Binding Proteins in the Halophilic Cyanobacterium Euhalothece sp. ZM00.</title>
        <authorList>
            <person name="Cho S.M."/>
            <person name="Song J.Y."/>
            <person name="Park Y.-I."/>
        </authorList>
    </citation>
    <scope>NUCLEOTIDE SEQUENCE [LARGE SCALE GENOMIC DNA]</scope>
    <source>
        <strain evidence="9">Z-M001</strain>
    </source>
</reference>
<accession>A0A5B8NPN3</accession>
<dbReference type="KEGG" id="enn:FRE64_09205"/>
<evidence type="ECO:0000313" key="9">
    <source>
        <dbReference type="EMBL" id="QDZ40105.1"/>
    </source>
</evidence>
<dbReference type="HAMAP" id="MF_01353">
    <property type="entry name" value="NDH1_NDH1N"/>
    <property type="match status" value="1"/>
</dbReference>
<dbReference type="Pfam" id="PF11909">
    <property type="entry name" value="NdhN"/>
    <property type="match status" value="1"/>
</dbReference>
<proteinExistence type="inferred from homology"/>
<name>A0A5B8NPN3_9CHRO</name>
<keyword evidence="3 8" id="KW-0521">NADP</keyword>
<comment type="function">
    <text evidence="8">NDH-1 shuttles electrons from an unknown electron donor, via FMN and iron-sulfur (Fe-S) centers, to quinones in the respiratory and/or the photosynthetic chain. The immediate electron acceptor for the enzyme in this species is believed to be plastoquinone. Couples the redox reaction to proton translocation, and thus conserves the redox energy in a proton gradient. Cyanobacterial NDH-1 also plays a role in inorganic carbon-concentration.</text>
</comment>
<dbReference type="GO" id="GO:0031676">
    <property type="term" value="C:plasma membrane-derived thylakoid membrane"/>
    <property type="evidence" value="ECO:0007669"/>
    <property type="project" value="UniProtKB-SubCell"/>
</dbReference>